<comment type="caution">
    <text evidence="2">The sequence shown here is derived from an EMBL/GenBank/DDBJ whole genome shotgun (WGS) entry which is preliminary data.</text>
</comment>
<reference evidence="2 3" key="1">
    <citation type="submission" date="2024-11" db="EMBL/GenBank/DDBJ databases">
        <title>Adaptive evolution of stress response genes in parasites aligns with host niche diversity.</title>
        <authorList>
            <person name="Hahn C."/>
            <person name="Resl P."/>
        </authorList>
    </citation>
    <scope>NUCLEOTIDE SEQUENCE [LARGE SCALE GENOMIC DNA]</scope>
    <source>
        <strain evidence="2">EGGRZ-B1_66</strain>
        <tissue evidence="2">Body</tissue>
    </source>
</reference>
<evidence type="ECO:0000313" key="3">
    <source>
        <dbReference type="Proteomes" id="UP001626550"/>
    </source>
</evidence>
<protein>
    <submittedName>
        <fullName evidence="2">Uncharacterized protein</fullName>
    </submittedName>
</protein>
<gene>
    <name evidence="2" type="ORF">Ciccas_010868</name>
</gene>
<dbReference type="AlphaFoldDB" id="A0ABD2PSZ3"/>
<dbReference type="Proteomes" id="UP001626550">
    <property type="component" value="Unassembled WGS sequence"/>
</dbReference>
<accession>A0ABD2PSZ3</accession>
<dbReference type="EMBL" id="JBJKFK010002839">
    <property type="protein sequence ID" value="KAL3310565.1"/>
    <property type="molecule type" value="Genomic_DNA"/>
</dbReference>
<feature type="non-terminal residue" evidence="2">
    <location>
        <position position="1"/>
    </location>
</feature>
<keyword evidence="3" id="KW-1185">Reference proteome</keyword>
<evidence type="ECO:0000313" key="2">
    <source>
        <dbReference type="EMBL" id="KAL3310565.1"/>
    </source>
</evidence>
<dbReference type="InterPro" id="IPR039980">
    <property type="entry name" value="MADD"/>
</dbReference>
<dbReference type="PANTHER" id="PTHR13008">
    <property type="entry name" value="MAP-KINASE ACTIVATING DEATH DOMAIN PROTEIN MADD /DENN/AEX-3 C.ELEGANS"/>
    <property type="match status" value="1"/>
</dbReference>
<feature type="compositionally biased region" description="Polar residues" evidence="1">
    <location>
        <begin position="71"/>
        <end position="83"/>
    </location>
</feature>
<feature type="compositionally biased region" description="Polar residues" evidence="1">
    <location>
        <begin position="48"/>
        <end position="63"/>
    </location>
</feature>
<sequence>DSLVDSAVNTPKESWPESRGTVQQRALSLPRKSDTSWTDTFSDSLSSNLTENDASVTSATSTPRDSKRKTNSYAKSNNRNSSVLGAAELGGRKNRRLTSTSSGILSALTFNDSRRNSKRSASLQSLESIAKQDADICFLDEIIQGIKKGEKPSIFYHKRVERLLEQEKYRNFVMAQLNFNLDQPVQANAKLIQDYVSFSC</sequence>
<feature type="compositionally biased region" description="Low complexity" evidence="1">
    <location>
        <begin position="35"/>
        <end position="47"/>
    </location>
</feature>
<proteinExistence type="predicted"/>
<evidence type="ECO:0000256" key="1">
    <source>
        <dbReference type="SAM" id="MobiDB-lite"/>
    </source>
</evidence>
<organism evidence="2 3">
    <name type="scientific">Cichlidogyrus casuarinus</name>
    <dbReference type="NCBI Taxonomy" id="1844966"/>
    <lineage>
        <taxon>Eukaryota</taxon>
        <taxon>Metazoa</taxon>
        <taxon>Spiralia</taxon>
        <taxon>Lophotrochozoa</taxon>
        <taxon>Platyhelminthes</taxon>
        <taxon>Monogenea</taxon>
        <taxon>Monopisthocotylea</taxon>
        <taxon>Dactylogyridea</taxon>
        <taxon>Ancyrocephalidae</taxon>
        <taxon>Cichlidogyrus</taxon>
    </lineage>
</organism>
<dbReference type="PANTHER" id="PTHR13008:SF7">
    <property type="entry name" value="MAP KINASE-ACTIVATING DEATH DOMAIN PROTEIN"/>
    <property type="match status" value="1"/>
</dbReference>
<name>A0ABD2PSZ3_9PLAT</name>
<feature type="region of interest" description="Disordered" evidence="1">
    <location>
        <begin position="1"/>
        <end position="92"/>
    </location>
</feature>